<evidence type="ECO:0000256" key="4">
    <source>
        <dbReference type="ARBA" id="ARBA00023163"/>
    </source>
</evidence>
<evidence type="ECO:0000313" key="10">
    <source>
        <dbReference type="Proteomes" id="UP000327013"/>
    </source>
</evidence>
<dbReference type="OrthoDB" id="1939598at2759"/>
<dbReference type="CDD" id="cd14705">
    <property type="entry name" value="bZIP_Zip1"/>
    <property type="match status" value="1"/>
</dbReference>
<proteinExistence type="predicted"/>
<dbReference type="FunFam" id="1.20.5.170:FF:000075">
    <property type="entry name" value="BZIP transcription factor (MetR)"/>
    <property type="match status" value="1"/>
</dbReference>
<feature type="domain" description="BZIP" evidence="8">
    <location>
        <begin position="155"/>
        <end position="218"/>
    </location>
</feature>
<evidence type="ECO:0000256" key="7">
    <source>
        <dbReference type="SAM" id="MobiDB-lite"/>
    </source>
</evidence>
<dbReference type="Pfam" id="PF07716">
    <property type="entry name" value="bZIP_2"/>
    <property type="match status" value="1"/>
</dbReference>
<accession>A0A5N6L2N9</accession>
<dbReference type="InterPro" id="IPR046347">
    <property type="entry name" value="bZIP_sf"/>
</dbReference>
<evidence type="ECO:0000256" key="3">
    <source>
        <dbReference type="ARBA" id="ARBA00023125"/>
    </source>
</evidence>
<dbReference type="Gene3D" id="1.20.5.170">
    <property type="match status" value="1"/>
</dbReference>
<gene>
    <name evidence="9" type="ORF">FH972_025877</name>
</gene>
<feature type="region of interest" description="Disordered" evidence="7">
    <location>
        <begin position="80"/>
        <end position="171"/>
    </location>
</feature>
<dbReference type="Proteomes" id="UP000327013">
    <property type="component" value="Unassembled WGS sequence"/>
</dbReference>
<evidence type="ECO:0000259" key="8">
    <source>
        <dbReference type="PROSITE" id="PS50217"/>
    </source>
</evidence>
<dbReference type="PROSITE" id="PS50217">
    <property type="entry name" value="BZIP"/>
    <property type="match status" value="1"/>
</dbReference>
<feature type="coiled-coil region" evidence="6">
    <location>
        <begin position="180"/>
        <end position="214"/>
    </location>
</feature>
<evidence type="ECO:0000313" key="9">
    <source>
        <dbReference type="EMBL" id="KAB8606247.1"/>
    </source>
</evidence>
<keyword evidence="6" id="KW-0175">Coiled coil</keyword>
<feature type="compositionally biased region" description="Low complexity" evidence="7">
    <location>
        <begin position="132"/>
        <end position="145"/>
    </location>
</feature>
<dbReference type="InterPro" id="IPR004827">
    <property type="entry name" value="bZIP"/>
</dbReference>
<dbReference type="AlphaFoldDB" id="A0A5N6L2N9"/>
<dbReference type="EMBL" id="VIBQ01000072">
    <property type="protein sequence ID" value="KAB8606247.1"/>
    <property type="molecule type" value="Genomic_DNA"/>
</dbReference>
<name>A0A5N6L2N9_9ROSI</name>
<dbReference type="PANTHER" id="PTHR13044">
    <property type="entry name" value="ACTIVATING TRANSCRIPTION FACTOR ATF 4/5"/>
    <property type="match status" value="1"/>
</dbReference>
<dbReference type="PANTHER" id="PTHR13044:SF14">
    <property type="entry name" value="CRYPTOCEPHAL, ISOFORM A"/>
    <property type="match status" value="1"/>
</dbReference>
<comment type="caution">
    <text evidence="9">The sequence shown here is derived from an EMBL/GenBank/DDBJ whole genome shotgun (WGS) entry which is preliminary data.</text>
</comment>
<dbReference type="GO" id="GO:0000977">
    <property type="term" value="F:RNA polymerase II transcription regulatory region sequence-specific DNA binding"/>
    <property type="evidence" value="ECO:0007669"/>
    <property type="project" value="TreeGrafter"/>
</dbReference>
<keyword evidence="4" id="KW-0804">Transcription</keyword>
<organism evidence="9 10">
    <name type="scientific">Carpinus fangiana</name>
    <dbReference type="NCBI Taxonomy" id="176857"/>
    <lineage>
        <taxon>Eukaryota</taxon>
        <taxon>Viridiplantae</taxon>
        <taxon>Streptophyta</taxon>
        <taxon>Embryophyta</taxon>
        <taxon>Tracheophyta</taxon>
        <taxon>Spermatophyta</taxon>
        <taxon>Magnoliopsida</taxon>
        <taxon>eudicotyledons</taxon>
        <taxon>Gunneridae</taxon>
        <taxon>Pentapetalae</taxon>
        <taxon>rosids</taxon>
        <taxon>fabids</taxon>
        <taxon>Fagales</taxon>
        <taxon>Betulaceae</taxon>
        <taxon>Carpinus</taxon>
    </lineage>
</organism>
<comment type="subcellular location">
    <subcellularLocation>
        <location evidence="1">Nucleus</location>
    </subcellularLocation>
</comment>
<protein>
    <recommendedName>
        <fullName evidence="8">BZIP domain-containing protein</fullName>
    </recommendedName>
</protein>
<reference evidence="9 10" key="1">
    <citation type="submission" date="2019-06" db="EMBL/GenBank/DDBJ databases">
        <title>A chromosomal-level reference genome of Carpinus fangiana (Coryloideae, Betulaceae).</title>
        <authorList>
            <person name="Yang X."/>
            <person name="Wang Z."/>
            <person name="Zhang L."/>
            <person name="Hao G."/>
            <person name="Liu J."/>
            <person name="Yang Y."/>
        </authorList>
    </citation>
    <scope>NUCLEOTIDE SEQUENCE [LARGE SCALE GENOMIC DNA]</scope>
    <source>
        <strain evidence="9">Cfa_2016G</strain>
        <tissue evidence="9">Leaf</tissue>
    </source>
</reference>
<evidence type="ECO:0000256" key="2">
    <source>
        <dbReference type="ARBA" id="ARBA00023015"/>
    </source>
</evidence>
<keyword evidence="3" id="KW-0238">DNA-binding</keyword>
<dbReference type="SMART" id="SM00338">
    <property type="entry name" value="BRLZ"/>
    <property type="match status" value="1"/>
</dbReference>
<sequence length="250" mass="27230">MSFSNGRRASIYPDISHLNTLPSEYDMPVQQQAHSAEIDLDADLSLFTDGEFFNFDMGDMTNDHSIPYSRGVSHPLSAPHSAFPNGDYQGFPLMNPGQSLPGHGDMKAYSPPVSADHSVSATPRMGEKRKAAASASSPEAKGSPALDENGDPVRAAAEEDKRRRNTAASARFRVKKKQREQAMEKTAKEMTDRVTFLENRVGQLESENKILRDLLTDKVGKDINLAKVLAESPKAAGAAKIEANVETGDR</sequence>
<dbReference type="GO" id="GO:0001228">
    <property type="term" value="F:DNA-binding transcription activator activity, RNA polymerase II-specific"/>
    <property type="evidence" value="ECO:0007669"/>
    <property type="project" value="TreeGrafter"/>
</dbReference>
<evidence type="ECO:0000256" key="1">
    <source>
        <dbReference type="ARBA" id="ARBA00004123"/>
    </source>
</evidence>
<dbReference type="GO" id="GO:0005634">
    <property type="term" value="C:nucleus"/>
    <property type="evidence" value="ECO:0007669"/>
    <property type="project" value="UniProtKB-SubCell"/>
</dbReference>
<keyword evidence="2" id="KW-0805">Transcription regulation</keyword>
<evidence type="ECO:0000256" key="6">
    <source>
        <dbReference type="SAM" id="Coils"/>
    </source>
</evidence>
<dbReference type="PROSITE" id="PS00036">
    <property type="entry name" value="BZIP_BASIC"/>
    <property type="match status" value="1"/>
</dbReference>
<dbReference type="SUPFAM" id="SSF57959">
    <property type="entry name" value="Leucine zipper domain"/>
    <property type="match status" value="1"/>
</dbReference>
<evidence type="ECO:0000256" key="5">
    <source>
        <dbReference type="ARBA" id="ARBA00023242"/>
    </source>
</evidence>
<keyword evidence="10" id="KW-1185">Reference proteome</keyword>
<keyword evidence="5" id="KW-0539">Nucleus</keyword>